<name>A0A167TWF3_9HYPO</name>
<reference evidence="2 3" key="1">
    <citation type="journal article" date="2016" name="Genome Biol. Evol.">
        <title>Divergent and convergent evolution of fungal pathogenicity.</title>
        <authorList>
            <person name="Shang Y."/>
            <person name="Xiao G."/>
            <person name="Zheng P."/>
            <person name="Cen K."/>
            <person name="Zhan S."/>
            <person name="Wang C."/>
        </authorList>
    </citation>
    <scope>NUCLEOTIDE SEQUENCE [LARGE SCALE GENOMIC DNA]</scope>
    <source>
        <strain evidence="2 3">RCEF 264</strain>
    </source>
</reference>
<accession>A0A167TWF3</accession>
<sequence>MPSAYDSPAAAAAKASAATADAFSPPNPSLSPSPPPPPTSPSPPPPWTLQTGDVDDEEGDGSLEHGGRHHGSRFSIHHAGTGRRNSTRVRRSMSGAGLGGSRRGRGAGGVRGATAAYFRSAAAWLQGVARHSLAFFVRLPPLQRALVVVAGLGRGGGGGGAAAGLPQRLARDDSFLYADDGVDGDGGPLLDPADADVAALMDDDDISLWAADHFADEDGHAGAGDGTGPGKLNVSSNGKPASNETYRDDSDGEAGNGRSP</sequence>
<organism evidence="2 3">
    <name type="scientific">Niveomyces insectorum RCEF 264</name>
    <dbReference type="NCBI Taxonomy" id="1081102"/>
    <lineage>
        <taxon>Eukaryota</taxon>
        <taxon>Fungi</taxon>
        <taxon>Dikarya</taxon>
        <taxon>Ascomycota</taxon>
        <taxon>Pezizomycotina</taxon>
        <taxon>Sordariomycetes</taxon>
        <taxon>Hypocreomycetidae</taxon>
        <taxon>Hypocreales</taxon>
        <taxon>Cordycipitaceae</taxon>
        <taxon>Niveomyces</taxon>
    </lineage>
</organism>
<keyword evidence="3" id="KW-1185">Reference proteome</keyword>
<feature type="region of interest" description="Disordered" evidence="1">
    <location>
        <begin position="1"/>
        <end position="109"/>
    </location>
</feature>
<feature type="compositionally biased region" description="Pro residues" evidence="1">
    <location>
        <begin position="25"/>
        <end position="47"/>
    </location>
</feature>
<evidence type="ECO:0000313" key="2">
    <source>
        <dbReference type="EMBL" id="OAA61022.1"/>
    </source>
</evidence>
<protein>
    <submittedName>
        <fullName evidence="2">Uncharacterized protein</fullName>
    </submittedName>
</protein>
<feature type="compositionally biased region" description="Gly residues" evidence="1">
    <location>
        <begin position="96"/>
        <end position="109"/>
    </location>
</feature>
<feature type="compositionally biased region" description="Polar residues" evidence="1">
    <location>
        <begin position="233"/>
        <end position="244"/>
    </location>
</feature>
<feature type="region of interest" description="Disordered" evidence="1">
    <location>
        <begin position="217"/>
        <end position="260"/>
    </location>
</feature>
<dbReference type="Proteomes" id="UP000076874">
    <property type="component" value="Unassembled WGS sequence"/>
</dbReference>
<feature type="compositionally biased region" description="Low complexity" evidence="1">
    <location>
        <begin position="1"/>
        <end position="24"/>
    </location>
</feature>
<feature type="compositionally biased region" description="Basic residues" evidence="1">
    <location>
        <begin position="67"/>
        <end position="76"/>
    </location>
</feature>
<dbReference type="AlphaFoldDB" id="A0A167TWF3"/>
<comment type="caution">
    <text evidence="2">The sequence shown here is derived from an EMBL/GenBank/DDBJ whole genome shotgun (WGS) entry which is preliminary data.</text>
</comment>
<evidence type="ECO:0000313" key="3">
    <source>
        <dbReference type="Proteomes" id="UP000076874"/>
    </source>
</evidence>
<dbReference type="EMBL" id="AZHD01000008">
    <property type="protein sequence ID" value="OAA61022.1"/>
    <property type="molecule type" value="Genomic_DNA"/>
</dbReference>
<evidence type="ECO:0000256" key="1">
    <source>
        <dbReference type="SAM" id="MobiDB-lite"/>
    </source>
</evidence>
<gene>
    <name evidence="2" type="ORF">SPI_05046</name>
</gene>
<proteinExistence type="predicted"/>